<organism evidence="1 2">
    <name type="scientific">Lacipirellula limnantheis</name>
    <dbReference type="NCBI Taxonomy" id="2528024"/>
    <lineage>
        <taxon>Bacteria</taxon>
        <taxon>Pseudomonadati</taxon>
        <taxon>Planctomycetota</taxon>
        <taxon>Planctomycetia</taxon>
        <taxon>Pirellulales</taxon>
        <taxon>Lacipirellulaceae</taxon>
        <taxon>Lacipirellula</taxon>
    </lineage>
</organism>
<keyword evidence="2" id="KW-1185">Reference proteome</keyword>
<dbReference type="EMBL" id="CP036339">
    <property type="protein sequence ID" value="QDT73288.1"/>
    <property type="molecule type" value="Genomic_DNA"/>
</dbReference>
<proteinExistence type="predicted"/>
<dbReference type="AlphaFoldDB" id="A0A517TY30"/>
<gene>
    <name evidence="1" type="ORF">I41_24770</name>
</gene>
<name>A0A517TY30_9BACT</name>
<accession>A0A517TY30</accession>
<dbReference type="KEGG" id="llh:I41_24770"/>
<dbReference type="Proteomes" id="UP000317909">
    <property type="component" value="Chromosome"/>
</dbReference>
<reference evidence="1 2" key="1">
    <citation type="submission" date="2019-02" db="EMBL/GenBank/DDBJ databases">
        <title>Deep-cultivation of Planctomycetes and their phenomic and genomic characterization uncovers novel biology.</title>
        <authorList>
            <person name="Wiegand S."/>
            <person name="Jogler M."/>
            <person name="Boedeker C."/>
            <person name="Pinto D."/>
            <person name="Vollmers J."/>
            <person name="Rivas-Marin E."/>
            <person name="Kohn T."/>
            <person name="Peeters S.H."/>
            <person name="Heuer A."/>
            <person name="Rast P."/>
            <person name="Oberbeckmann S."/>
            <person name="Bunk B."/>
            <person name="Jeske O."/>
            <person name="Meyerdierks A."/>
            <person name="Storesund J.E."/>
            <person name="Kallscheuer N."/>
            <person name="Luecker S."/>
            <person name="Lage O.M."/>
            <person name="Pohl T."/>
            <person name="Merkel B.J."/>
            <person name="Hornburger P."/>
            <person name="Mueller R.-W."/>
            <person name="Bruemmer F."/>
            <person name="Labrenz M."/>
            <person name="Spormann A.M."/>
            <person name="Op den Camp H."/>
            <person name="Overmann J."/>
            <person name="Amann R."/>
            <person name="Jetten M.S.M."/>
            <person name="Mascher T."/>
            <person name="Medema M.H."/>
            <person name="Devos D.P."/>
            <person name="Kaster A.-K."/>
            <person name="Ovreas L."/>
            <person name="Rohde M."/>
            <person name="Galperin M.Y."/>
            <person name="Jogler C."/>
        </authorList>
    </citation>
    <scope>NUCLEOTIDE SEQUENCE [LARGE SCALE GENOMIC DNA]</scope>
    <source>
        <strain evidence="1 2">I41</strain>
    </source>
</reference>
<protein>
    <submittedName>
        <fullName evidence="1">Uncharacterized protein</fullName>
    </submittedName>
</protein>
<evidence type="ECO:0000313" key="2">
    <source>
        <dbReference type="Proteomes" id="UP000317909"/>
    </source>
</evidence>
<sequence>MGYRFAVVSELLAQTLASTLERFEESGELDLTPLDGASAHCFEIVSQEREDDDTLSARCAYVGDVPLDAIVGKTPTARLSSI</sequence>
<evidence type="ECO:0000313" key="1">
    <source>
        <dbReference type="EMBL" id="QDT73288.1"/>
    </source>
</evidence>